<feature type="region of interest" description="Disordered" evidence="1">
    <location>
        <begin position="353"/>
        <end position="376"/>
    </location>
</feature>
<dbReference type="EMBL" id="SOCP01000026">
    <property type="protein sequence ID" value="TDV38673.1"/>
    <property type="molecule type" value="Genomic_DNA"/>
</dbReference>
<dbReference type="Pfam" id="PF04213">
    <property type="entry name" value="HtaA"/>
    <property type="match status" value="2"/>
</dbReference>
<feature type="domain" description="Htaa" evidence="4">
    <location>
        <begin position="38"/>
        <end position="198"/>
    </location>
</feature>
<evidence type="ECO:0000256" key="3">
    <source>
        <dbReference type="SAM" id="SignalP"/>
    </source>
</evidence>
<dbReference type="RefSeq" id="WP_133908808.1">
    <property type="nucleotide sequence ID" value="NZ_SOCP01000026.1"/>
</dbReference>
<dbReference type="Proteomes" id="UP000294927">
    <property type="component" value="Unassembled WGS sequence"/>
</dbReference>
<keyword evidence="2" id="KW-0812">Transmembrane</keyword>
<sequence length="594" mass="60173">MSTRTTKARPLAAGLVVALGLLAGPLVGTAQAATVSGGQLDWGVKQSFRSYIGGPIAHGTITASDGATKNADGTFRFPSATGSVDADANSAELAFTGKVEFTGHDSGSGPLLYMTIEDIRVTLTASGGTLVADVVSKSLSSGQLTTYDDVEFATLSAADLTGTDTVTGTNVAATLTEAGAPAFADFYPAGTALDPLSFAVTAAPDPVWEPAVTVSKTSGLDPTGETITVTGNGFDPAANVGTRPPLAGQRTGVYVVFAKIAQPWKPSEGAPSAARTVLDQKWVLPAASRAILDPTGTNPDFAELTSEGTFSTTLDLTAVTDGVADCTVDTCGVITYAAGGAVNAAHEFFTPLSFSTTDPTDPTDPTTTPEQPAGVTNARLDWGLKQSFRNYVRGPIAHGSWTLDGVTGEFRWETVTSAEYEAGTGGQVAFSGGVRFTGHDGQLDLTISQPQVRFADGSAELVLDVRSKSLETGEFTELDDVVFATLGTAAPTVADGVVTYTALPAKLTAEGAAGFAGFYDAGADLDPVTVTIALDGATLPPGGGTDTGDNTSTTPASASGLAETGSPIAPLVALGALLLVGGAGLLRARRRASV</sequence>
<comment type="caution">
    <text evidence="5">The sequence shown here is derived from an EMBL/GenBank/DDBJ whole genome shotgun (WGS) entry which is preliminary data.</text>
</comment>
<feature type="compositionally biased region" description="Low complexity" evidence="1">
    <location>
        <begin position="356"/>
        <end position="369"/>
    </location>
</feature>
<keyword evidence="6" id="KW-1185">Reference proteome</keyword>
<feature type="region of interest" description="Disordered" evidence="1">
    <location>
        <begin position="537"/>
        <end position="561"/>
    </location>
</feature>
<evidence type="ECO:0000256" key="1">
    <source>
        <dbReference type="SAM" id="MobiDB-lite"/>
    </source>
</evidence>
<feature type="transmembrane region" description="Helical" evidence="2">
    <location>
        <begin position="568"/>
        <end position="586"/>
    </location>
</feature>
<evidence type="ECO:0000256" key="2">
    <source>
        <dbReference type="SAM" id="Phobius"/>
    </source>
</evidence>
<feature type="domain" description="Htaa" evidence="4">
    <location>
        <begin position="378"/>
        <end position="531"/>
    </location>
</feature>
<reference evidence="5 6" key="1">
    <citation type="submission" date="2019-03" db="EMBL/GenBank/DDBJ databases">
        <title>Genomic Encyclopedia of Archaeal and Bacterial Type Strains, Phase II (KMG-II): from individual species to whole genera.</title>
        <authorList>
            <person name="Goeker M."/>
        </authorList>
    </citation>
    <scope>NUCLEOTIDE SEQUENCE [LARGE SCALE GENOMIC DNA]</scope>
    <source>
        <strain evidence="5 6">DSM 45499</strain>
    </source>
</reference>
<dbReference type="InterPro" id="IPR007331">
    <property type="entry name" value="Htaa"/>
</dbReference>
<keyword evidence="2" id="KW-0472">Membrane</keyword>
<organism evidence="5 6">
    <name type="scientific">Actinophytocola oryzae</name>
    <dbReference type="NCBI Taxonomy" id="502181"/>
    <lineage>
        <taxon>Bacteria</taxon>
        <taxon>Bacillati</taxon>
        <taxon>Actinomycetota</taxon>
        <taxon>Actinomycetes</taxon>
        <taxon>Pseudonocardiales</taxon>
        <taxon>Pseudonocardiaceae</taxon>
    </lineage>
</organism>
<evidence type="ECO:0000259" key="4">
    <source>
        <dbReference type="Pfam" id="PF04213"/>
    </source>
</evidence>
<keyword evidence="3" id="KW-0732">Signal</keyword>
<name>A0A4R7USC7_9PSEU</name>
<dbReference type="OrthoDB" id="7210788at2"/>
<feature type="chain" id="PRO_5020833605" evidence="3">
    <location>
        <begin position="33"/>
        <end position="594"/>
    </location>
</feature>
<evidence type="ECO:0000313" key="5">
    <source>
        <dbReference type="EMBL" id="TDV38673.1"/>
    </source>
</evidence>
<feature type="signal peptide" evidence="3">
    <location>
        <begin position="1"/>
        <end position="32"/>
    </location>
</feature>
<feature type="compositionally biased region" description="Low complexity" evidence="1">
    <location>
        <begin position="547"/>
        <end position="556"/>
    </location>
</feature>
<gene>
    <name evidence="5" type="ORF">CLV71_12658</name>
</gene>
<dbReference type="AlphaFoldDB" id="A0A4R7USC7"/>
<proteinExistence type="predicted"/>
<accession>A0A4R7USC7</accession>
<evidence type="ECO:0000313" key="6">
    <source>
        <dbReference type="Proteomes" id="UP000294927"/>
    </source>
</evidence>
<keyword evidence="2" id="KW-1133">Transmembrane helix</keyword>
<dbReference type="Gene3D" id="2.60.40.230">
    <property type="entry name" value="Neocarzinostatin-like"/>
    <property type="match status" value="1"/>
</dbReference>
<protein>
    <submittedName>
        <fullName evidence="5">Htaa protein</fullName>
    </submittedName>
</protein>